<evidence type="ECO:0000313" key="1">
    <source>
        <dbReference type="EMBL" id="MBO7744208.1"/>
    </source>
</evidence>
<name>A0ABS3W7F5_9BACL</name>
<keyword evidence="2" id="KW-1185">Reference proteome</keyword>
<sequence>MSMSIGQLMKGLVGDAQAGDVRALELKAGQKVRGVLVKMTGDQEGIVQINGVAVQAKLDAPLEPGKAVLLQVQPESADGALVLKQAEPDAGPAPEASVKAWIQALGLPDTKASASLVAELRNDGLALTRDAASQFKAALAALPAGGDAQSWLRAAALAFKRGLPMTGATIGALQQVLAGPPAHALLDALEAGLAAWRGTGAE</sequence>
<dbReference type="Proteomes" id="UP000670947">
    <property type="component" value="Unassembled WGS sequence"/>
</dbReference>
<dbReference type="EMBL" id="JAGGDJ010000003">
    <property type="protein sequence ID" value="MBO7744208.1"/>
    <property type="molecule type" value="Genomic_DNA"/>
</dbReference>
<evidence type="ECO:0008006" key="3">
    <source>
        <dbReference type="Google" id="ProtNLM"/>
    </source>
</evidence>
<feature type="non-terminal residue" evidence="1">
    <location>
        <position position="202"/>
    </location>
</feature>
<comment type="caution">
    <text evidence="1">The sequence shown here is derived from an EMBL/GenBank/DDBJ whole genome shotgun (WGS) entry which is preliminary data.</text>
</comment>
<protein>
    <recommendedName>
        <fullName evidence="3">Flagellar hook-length control protein FliK</fullName>
    </recommendedName>
</protein>
<organism evidence="1 2">
    <name type="scientific">Paenibacillus artemisiicola</name>
    <dbReference type="NCBI Taxonomy" id="1172618"/>
    <lineage>
        <taxon>Bacteria</taxon>
        <taxon>Bacillati</taxon>
        <taxon>Bacillota</taxon>
        <taxon>Bacilli</taxon>
        <taxon>Bacillales</taxon>
        <taxon>Paenibacillaceae</taxon>
        <taxon>Paenibacillus</taxon>
    </lineage>
</organism>
<evidence type="ECO:0000313" key="2">
    <source>
        <dbReference type="Proteomes" id="UP000670947"/>
    </source>
</evidence>
<gene>
    <name evidence="1" type="ORF">I8J29_08385</name>
</gene>
<proteinExistence type="predicted"/>
<reference evidence="1 2" key="1">
    <citation type="submission" date="2021-03" db="EMBL/GenBank/DDBJ databases">
        <title>Paenibacillus artemisicola MWE-103 whole genome sequence.</title>
        <authorList>
            <person name="Ham Y.J."/>
        </authorList>
    </citation>
    <scope>NUCLEOTIDE SEQUENCE [LARGE SCALE GENOMIC DNA]</scope>
    <source>
        <strain evidence="1 2">MWE-103</strain>
    </source>
</reference>
<accession>A0ABS3W7F5</accession>